<feature type="compositionally biased region" description="Basic and acidic residues" evidence="4">
    <location>
        <begin position="36"/>
        <end position="62"/>
    </location>
</feature>
<dbReference type="SMR" id="A0A1D6JBW1"/>
<dbReference type="EMBL" id="CM000786">
    <property type="protein sequence ID" value="AQK45371.1"/>
    <property type="molecule type" value="Genomic_DNA"/>
</dbReference>
<dbReference type="PANTHER" id="PTHR46537">
    <property type="entry name" value="OS11G0578200 PROTEIN"/>
    <property type="match status" value="1"/>
</dbReference>
<dbReference type="CDD" id="cd16531">
    <property type="entry name" value="RING-HC_RING1-like"/>
    <property type="match status" value="1"/>
</dbReference>
<accession>A0A1D6JBW1</accession>
<dbReference type="ExpressionAtlas" id="A0A1D6JBW1">
    <property type="expression patterns" value="baseline and differential"/>
</dbReference>
<name>A0A1D6JBW1_MAIZE</name>
<dbReference type="PROSITE" id="PS00518">
    <property type="entry name" value="ZF_RING_1"/>
    <property type="match status" value="1"/>
</dbReference>
<evidence type="ECO:0000256" key="3">
    <source>
        <dbReference type="ARBA" id="ARBA00022833"/>
    </source>
</evidence>
<dbReference type="PANTHER" id="PTHR46537:SF4">
    <property type="entry name" value="PROTEIN BINDING PROTEIN"/>
    <property type="match status" value="1"/>
</dbReference>
<dbReference type="SUPFAM" id="SSF57850">
    <property type="entry name" value="RING/U-box"/>
    <property type="match status" value="1"/>
</dbReference>
<evidence type="ECO:0000256" key="1">
    <source>
        <dbReference type="ARBA" id="ARBA00022723"/>
    </source>
</evidence>
<dbReference type="GO" id="GO:0008270">
    <property type="term" value="F:zinc ion binding"/>
    <property type="evidence" value="ECO:0007669"/>
    <property type="project" value="UniProtKB-KW"/>
</dbReference>
<keyword evidence="1" id="KW-0479">Metal-binding</keyword>
<evidence type="ECO:0000256" key="4">
    <source>
        <dbReference type="SAM" id="MobiDB-lite"/>
    </source>
</evidence>
<dbReference type="Pfam" id="PF13923">
    <property type="entry name" value="zf-C3HC4_2"/>
    <property type="match status" value="1"/>
</dbReference>
<sequence length="491" mass="55378">MPAQKLLISSPTPDDSDGRVAVRHAAATRQRVSELGSRDGASREMDGKSVRQERSSHREPRDGVSQIATTSRWVAAADETEPTPTSSRSYHPMRAGTMDEFMLVKLAEIRKEVQCPICLGIIRKTRTVMECLHRFCRDCIDKSMRLGNNECPACRTHCASRRSLRDDPNYDALIAALYPDIDKYEEEEFAFSEQERIRNKKVTSSALEIPELYLYIQNSFLYILVPYLTMNMNTPLFYSLKIQETIEETFRRQSDAIGKKRSMAKATATAFARKYRRTRGRVRTIPPDIAPTGSSEEESGEGNSKETIREQSSADDHSPDLRQKRCRKRSGPQGSPAGTIGSIDYSFEENDELVGGKEILATSPLQGEMLAWGKNGARSQNRHGSVGSNGRTGRSGRIAKLVDYLHTADEMDKEFVALQLSCEVEELEMYIRMDRHRVSVGSRPSSTGEAKSRPFDDLERLNEEKLVSELHPSFVSSNGDMELRYALRTRE</sequence>
<dbReference type="STRING" id="4577.A0A1D6JBW1"/>
<dbReference type="InterPro" id="IPR001841">
    <property type="entry name" value="Znf_RING"/>
</dbReference>
<dbReference type="InterPro" id="IPR013083">
    <property type="entry name" value="Znf_RING/FYVE/PHD"/>
</dbReference>
<feature type="region of interest" description="Disordered" evidence="4">
    <location>
        <begin position="374"/>
        <end position="393"/>
    </location>
</feature>
<feature type="compositionally biased region" description="Basic and acidic residues" evidence="4">
    <location>
        <begin position="303"/>
        <end position="323"/>
    </location>
</feature>
<feature type="region of interest" description="Disordered" evidence="4">
    <location>
        <begin position="1"/>
        <end position="92"/>
    </location>
</feature>
<dbReference type="InterPro" id="IPR017907">
    <property type="entry name" value="Znf_RING_CS"/>
</dbReference>
<feature type="region of interest" description="Disordered" evidence="4">
    <location>
        <begin position="275"/>
        <end position="344"/>
    </location>
</feature>
<evidence type="ECO:0000313" key="5">
    <source>
        <dbReference type="EMBL" id="AQK45371.1"/>
    </source>
</evidence>
<dbReference type="IntAct" id="A0A1D6JBW1">
    <property type="interactions" value="1"/>
</dbReference>
<dbReference type="InParanoid" id="A0A1D6JBW1"/>
<dbReference type="Gene3D" id="3.30.40.10">
    <property type="entry name" value="Zinc/RING finger domain, C3HC4 (zinc finger)"/>
    <property type="match status" value="1"/>
</dbReference>
<evidence type="ECO:0000256" key="2">
    <source>
        <dbReference type="ARBA" id="ARBA00022771"/>
    </source>
</evidence>
<dbReference type="SMART" id="SM00184">
    <property type="entry name" value="RING"/>
    <property type="match status" value="1"/>
</dbReference>
<keyword evidence="3" id="KW-0862">Zinc</keyword>
<dbReference type="InterPro" id="IPR044592">
    <property type="entry name" value="RING1A/B"/>
</dbReference>
<feature type="compositionally biased region" description="Polar residues" evidence="4">
    <location>
        <begin position="377"/>
        <end position="392"/>
    </location>
</feature>
<proteinExistence type="predicted"/>
<organism evidence="5">
    <name type="scientific">Zea mays</name>
    <name type="common">Maize</name>
    <dbReference type="NCBI Taxonomy" id="4577"/>
    <lineage>
        <taxon>Eukaryota</taxon>
        <taxon>Viridiplantae</taxon>
        <taxon>Streptophyta</taxon>
        <taxon>Embryophyta</taxon>
        <taxon>Tracheophyta</taxon>
        <taxon>Spermatophyta</taxon>
        <taxon>Magnoliopsida</taxon>
        <taxon>Liliopsida</taxon>
        <taxon>Poales</taxon>
        <taxon>Poaceae</taxon>
        <taxon>PACMAD clade</taxon>
        <taxon>Panicoideae</taxon>
        <taxon>Andropogonodae</taxon>
        <taxon>Andropogoneae</taxon>
        <taxon>Tripsacinae</taxon>
        <taxon>Zea</taxon>
    </lineage>
</organism>
<gene>
    <name evidence="5" type="ORF">ZEAMMB73_Zm00001d026039</name>
</gene>
<dbReference type="AlphaFoldDB" id="A0A1D6JBW1"/>
<dbReference type="PROSITE" id="PS50089">
    <property type="entry name" value="ZF_RING_2"/>
    <property type="match status" value="1"/>
</dbReference>
<protein>
    <submittedName>
        <fullName evidence="5">Protein binding protein</fullName>
    </submittedName>
</protein>
<reference evidence="5" key="1">
    <citation type="submission" date="2015-12" db="EMBL/GenBank/DDBJ databases">
        <title>Update maize B73 reference genome by single molecule sequencing technologies.</title>
        <authorList>
            <consortium name="Maize Genome Sequencing Project"/>
            <person name="Ware D."/>
        </authorList>
    </citation>
    <scope>NUCLEOTIDE SEQUENCE</scope>
    <source>
        <tissue evidence="5">Seedling</tissue>
    </source>
</reference>
<keyword evidence="2" id="KW-0863">Zinc-finger</keyword>